<dbReference type="PANTHER" id="PTHR31273:SF0">
    <property type="entry name" value="PHOSPHOKETOLASE-RELATED"/>
    <property type="match status" value="1"/>
</dbReference>
<dbReference type="GO" id="GO:0005975">
    <property type="term" value="P:carbohydrate metabolic process"/>
    <property type="evidence" value="ECO:0007669"/>
    <property type="project" value="InterPro"/>
</dbReference>
<dbReference type="GO" id="GO:0016832">
    <property type="term" value="F:aldehyde-lyase activity"/>
    <property type="evidence" value="ECO:0007669"/>
    <property type="project" value="InterPro"/>
</dbReference>
<sequence>LFTPDKPVIFNFHGYPWLIHKLAYRRTNQERIHVRGYKEKGNINTPLELAIRNQIDRFSLVIDVIDRVPKLGSAAAHVKERMKNAIIENLNYAVEHGKDKEDVDNWKWPY</sequence>
<dbReference type="PANTHER" id="PTHR31273">
    <property type="entry name" value="PHOSPHOKETOLASE-RELATED"/>
    <property type="match status" value="1"/>
</dbReference>
<feature type="domain" description="Xylulose 5-phosphate/Fructose 6-phosphate phosphoketolase C-terminal" evidence="3">
    <location>
        <begin position="1"/>
        <end position="108"/>
    </location>
</feature>
<dbReference type="InterPro" id="IPR005593">
    <property type="entry name" value="Xul5P/Fru6P_PKetolase"/>
</dbReference>
<keyword evidence="2" id="KW-0456">Lyase</keyword>
<dbReference type="InterPro" id="IPR009014">
    <property type="entry name" value="Transketo_C/PFOR_II"/>
</dbReference>
<organism evidence="4 5">
    <name type="scientific">Limnoraphis robusta CS-951</name>
    <dbReference type="NCBI Taxonomy" id="1637645"/>
    <lineage>
        <taxon>Bacteria</taxon>
        <taxon>Bacillati</taxon>
        <taxon>Cyanobacteriota</taxon>
        <taxon>Cyanophyceae</taxon>
        <taxon>Oscillatoriophycideae</taxon>
        <taxon>Oscillatoriales</taxon>
        <taxon>Sirenicapillariaceae</taxon>
        <taxon>Limnoraphis</taxon>
    </lineage>
</organism>
<comment type="similarity">
    <text evidence="1">Belongs to the XFP family.</text>
</comment>
<proteinExistence type="inferred from homology"/>
<evidence type="ECO:0000256" key="2">
    <source>
        <dbReference type="ARBA" id="ARBA00023239"/>
    </source>
</evidence>
<evidence type="ECO:0000259" key="3">
    <source>
        <dbReference type="Pfam" id="PF09363"/>
    </source>
</evidence>
<protein>
    <recommendedName>
        <fullName evidence="3">Xylulose 5-phosphate/Fructose 6-phosphate phosphoketolase C-terminal domain-containing protein</fullName>
    </recommendedName>
</protein>
<evidence type="ECO:0000313" key="5">
    <source>
        <dbReference type="Proteomes" id="UP000033607"/>
    </source>
</evidence>
<gene>
    <name evidence="4" type="ORF">WN50_39020</name>
</gene>
<dbReference type="Gene3D" id="3.40.50.920">
    <property type="match status" value="1"/>
</dbReference>
<dbReference type="EMBL" id="LATL02000325">
    <property type="protein sequence ID" value="KMW69968.1"/>
    <property type="molecule type" value="Genomic_DNA"/>
</dbReference>
<accession>A0A0J9EUL0</accession>
<name>A0A0J9EUL0_9CYAN</name>
<evidence type="ECO:0000256" key="1">
    <source>
        <dbReference type="ARBA" id="ARBA00005623"/>
    </source>
</evidence>
<dbReference type="AlphaFoldDB" id="A0A0J9EUL0"/>
<dbReference type="Pfam" id="PF09363">
    <property type="entry name" value="XFP_C"/>
    <property type="match status" value="1"/>
</dbReference>
<reference evidence="4 5" key="1">
    <citation type="submission" date="2015-06" db="EMBL/GenBank/DDBJ databases">
        <title>Draft genome assembly of filamentous brackish cyanobacterium Limnoraphis robusta strain CS-951.</title>
        <authorList>
            <person name="Willis A."/>
            <person name="Parks M."/>
            <person name="Burford M.A."/>
        </authorList>
    </citation>
    <scope>NUCLEOTIDE SEQUENCE [LARGE SCALE GENOMIC DNA]</scope>
    <source>
        <strain evidence="4 5">CS-951</strain>
    </source>
</reference>
<evidence type="ECO:0000313" key="4">
    <source>
        <dbReference type="EMBL" id="KMW69968.1"/>
    </source>
</evidence>
<feature type="non-terminal residue" evidence="4">
    <location>
        <position position="1"/>
    </location>
</feature>
<dbReference type="InterPro" id="IPR018969">
    <property type="entry name" value="Xul5P/Fru6P_PKetolase_C"/>
</dbReference>
<comment type="caution">
    <text evidence="4">The sequence shown here is derived from an EMBL/GenBank/DDBJ whole genome shotgun (WGS) entry which is preliminary data.</text>
</comment>
<dbReference type="Proteomes" id="UP000033607">
    <property type="component" value="Unassembled WGS sequence"/>
</dbReference>
<dbReference type="PATRIC" id="fig|1637645.4.peg.6377"/>